<accession>A0A3P3WHL5</accession>
<feature type="compositionally biased region" description="Polar residues" evidence="1">
    <location>
        <begin position="106"/>
        <end position="121"/>
    </location>
</feature>
<keyword evidence="2" id="KW-0812">Transmembrane</keyword>
<feature type="region of interest" description="Disordered" evidence="1">
    <location>
        <begin position="106"/>
        <end position="194"/>
    </location>
</feature>
<protein>
    <submittedName>
        <fullName evidence="3">Uncharacterized protein</fullName>
    </submittedName>
</protein>
<feature type="compositionally biased region" description="Polar residues" evidence="1">
    <location>
        <begin position="176"/>
        <end position="190"/>
    </location>
</feature>
<evidence type="ECO:0000256" key="1">
    <source>
        <dbReference type="SAM" id="MobiDB-lite"/>
    </source>
</evidence>
<keyword evidence="4" id="KW-1185">Reference proteome</keyword>
<organism evidence="3 4">
    <name type="scientific">Flavobacterium macacae</name>
    <dbReference type="NCBI Taxonomy" id="2488993"/>
    <lineage>
        <taxon>Bacteria</taxon>
        <taxon>Pseudomonadati</taxon>
        <taxon>Bacteroidota</taxon>
        <taxon>Flavobacteriia</taxon>
        <taxon>Flavobacteriales</taxon>
        <taxon>Flavobacteriaceae</taxon>
        <taxon>Flavobacterium</taxon>
    </lineage>
</organism>
<dbReference type="Proteomes" id="UP000271937">
    <property type="component" value="Unassembled WGS sequence"/>
</dbReference>
<dbReference type="RefSeq" id="WP_125011239.1">
    <property type="nucleotide sequence ID" value="NZ_RQVR01000001.1"/>
</dbReference>
<reference evidence="3 4" key="1">
    <citation type="submission" date="2018-11" db="EMBL/GenBank/DDBJ databases">
        <title>Flavobacterium sp. nov., YIM 102600 draft genome.</title>
        <authorList>
            <person name="Li G."/>
            <person name="Jiang Y."/>
        </authorList>
    </citation>
    <scope>NUCLEOTIDE SEQUENCE [LARGE SCALE GENOMIC DNA]</scope>
    <source>
        <strain evidence="3 4">YIM 102600</strain>
    </source>
</reference>
<feature type="transmembrane region" description="Helical" evidence="2">
    <location>
        <begin position="45"/>
        <end position="67"/>
    </location>
</feature>
<evidence type="ECO:0000313" key="3">
    <source>
        <dbReference type="EMBL" id="RRJ94097.1"/>
    </source>
</evidence>
<dbReference type="AlphaFoldDB" id="A0A3P3WHL5"/>
<gene>
    <name evidence="3" type="ORF">EG849_01100</name>
</gene>
<keyword evidence="2" id="KW-1133">Transmembrane helix</keyword>
<comment type="caution">
    <text evidence="3">The sequence shown here is derived from an EMBL/GenBank/DDBJ whole genome shotgun (WGS) entry which is preliminary data.</text>
</comment>
<proteinExistence type="predicted"/>
<dbReference type="OrthoDB" id="1113942at2"/>
<name>A0A3P3WHL5_9FLAO</name>
<evidence type="ECO:0000256" key="2">
    <source>
        <dbReference type="SAM" id="Phobius"/>
    </source>
</evidence>
<sequence>MSDKKNIERLFQEKFKDFEVAPPQRVWDNIEVALTKKKKRKVIPIWFRLSGVAALLLVGILIGYGILNNSPKINPNNGIVNQENDDLQNDNGKNLIPIKNNDAITETNELNDSNPEKTNAVDSDKNSQNDAVVNQEVSEELTPRDNNNRLKNKNTAVTYSQNKKTTSVKDKKKDNLQLTSENNLIANGTENKSENQIKNEVAKSTESKNNDAIANQESSKFKENQNPTLENNKIAVEKGITKKKTEIAFDLKALEEQKKDSAAVAVAVPNPLEESLLQQEKEKQAATETKVNRWQITSNVAPIYFSSASNGSPISDEFSDNSKNYEKNMSYGVGVNYALSNKWSVRGGVNKLTLGYNTNDIVYYAGLSDAAAKNSNGYASKGTNIIVEDNSAVNVLSFDNVPGKTPGYLNQTMGYIEVPIELSYKILDKKFGIELIGGMSTLFLNENNLSVVSNGYSVNAGKADNLNDVSFTSNIGLGFKYKFWTSFQANVEPKFKYQLNTFSDNEGGFKPYFIGIYSGLSFSF</sequence>
<evidence type="ECO:0000313" key="4">
    <source>
        <dbReference type="Proteomes" id="UP000271937"/>
    </source>
</evidence>
<dbReference type="EMBL" id="RQVR01000001">
    <property type="protein sequence ID" value="RRJ94097.1"/>
    <property type="molecule type" value="Genomic_DNA"/>
</dbReference>
<keyword evidence="2" id="KW-0472">Membrane</keyword>
<feature type="compositionally biased region" description="Polar residues" evidence="1">
    <location>
        <begin position="153"/>
        <end position="162"/>
    </location>
</feature>